<accession>A0A238KFE2</accession>
<sequence length="283" mass="29583">MSGRVPVLGALPPSPAATPPGCFPPEETLRAGTGDIASATETALRAGLLDAVVPVPEGLTDGAGRPAGRRYSVYRNNVAVALHEALEAGFPAVARLIGPENFSRAAGIYLRTEPPATPLMMQYGAGFPAFLESIEALRPIGYLGDVARLELAMRQSYHAADAPALDPVLLAGLDEDALLRARLRLAPATRVLRSAWPVLSVYRYTLEPGSPKPTARAEEVVITRPGLDPQPHLLPPGGADFLAALDAGAAFGAALERAGTDFDLGATLPLLLQQGAFTDLLTE</sequence>
<gene>
    <name evidence="3" type="ORF">MAA8898_02405</name>
</gene>
<dbReference type="OrthoDB" id="4146344at2"/>
<evidence type="ECO:0000259" key="2">
    <source>
        <dbReference type="Pfam" id="PF09836"/>
    </source>
</evidence>
<name>A0A238KFE2_9RHOB</name>
<organism evidence="3 4">
    <name type="scientific">Maliponia aquimaris</name>
    <dbReference type="NCBI Taxonomy" id="1673631"/>
    <lineage>
        <taxon>Bacteria</taxon>
        <taxon>Pseudomonadati</taxon>
        <taxon>Pseudomonadota</taxon>
        <taxon>Alphaproteobacteria</taxon>
        <taxon>Rhodobacterales</taxon>
        <taxon>Paracoccaceae</taxon>
        <taxon>Maliponia</taxon>
    </lineage>
</organism>
<proteinExistence type="predicted"/>
<evidence type="ECO:0000313" key="3">
    <source>
        <dbReference type="EMBL" id="SMX41520.1"/>
    </source>
</evidence>
<feature type="region of interest" description="Disordered" evidence="1">
    <location>
        <begin position="1"/>
        <end position="20"/>
    </location>
</feature>
<dbReference type="InterPro" id="IPR018640">
    <property type="entry name" value="DUF2063"/>
</dbReference>
<dbReference type="Gene3D" id="1.10.150.690">
    <property type="entry name" value="DUF2063"/>
    <property type="match status" value="1"/>
</dbReference>
<dbReference type="AlphaFoldDB" id="A0A238KFE2"/>
<protein>
    <recommendedName>
        <fullName evidence="2">Putative DNA-binding domain-containing protein</fullName>
    </recommendedName>
</protein>
<dbReference type="InterPro" id="IPR044922">
    <property type="entry name" value="DUF2063_N_sf"/>
</dbReference>
<dbReference type="Pfam" id="PF09836">
    <property type="entry name" value="DUF2063"/>
    <property type="match status" value="1"/>
</dbReference>
<feature type="domain" description="Putative DNA-binding" evidence="2">
    <location>
        <begin position="43"/>
        <end position="131"/>
    </location>
</feature>
<reference evidence="3 4" key="1">
    <citation type="submission" date="2017-05" db="EMBL/GenBank/DDBJ databases">
        <authorList>
            <person name="Song R."/>
            <person name="Chenine A.L."/>
            <person name="Ruprecht R.M."/>
        </authorList>
    </citation>
    <scope>NUCLEOTIDE SEQUENCE [LARGE SCALE GENOMIC DNA]</scope>
    <source>
        <strain evidence="3 4">CECT 8898</strain>
    </source>
</reference>
<evidence type="ECO:0000313" key="4">
    <source>
        <dbReference type="Proteomes" id="UP000207598"/>
    </source>
</evidence>
<dbReference type="EMBL" id="FXYF01000006">
    <property type="protein sequence ID" value="SMX41520.1"/>
    <property type="molecule type" value="Genomic_DNA"/>
</dbReference>
<dbReference type="Proteomes" id="UP000207598">
    <property type="component" value="Unassembled WGS sequence"/>
</dbReference>
<evidence type="ECO:0000256" key="1">
    <source>
        <dbReference type="SAM" id="MobiDB-lite"/>
    </source>
</evidence>
<keyword evidence="4" id="KW-1185">Reference proteome</keyword>